<keyword evidence="4" id="KW-1185">Reference proteome</keyword>
<dbReference type="Proteomes" id="UP001529235">
    <property type="component" value="Unassembled WGS sequence"/>
</dbReference>
<evidence type="ECO:0000256" key="2">
    <source>
        <dbReference type="SAM" id="MobiDB-lite"/>
    </source>
</evidence>
<reference evidence="3 4" key="1">
    <citation type="submission" date="2023-05" db="EMBL/GenBank/DDBJ databases">
        <title>A new hyperthermophilic archaea 'Ignisphaera cupida' sp. nov. and description of the family 'Ignisphaeraceae' fam. nov.</title>
        <authorList>
            <person name="Podosokorskaya O.A."/>
            <person name="Elcheninov A.G."/>
            <person name="Klukina A."/>
            <person name="Merkel A.Y."/>
        </authorList>
    </citation>
    <scope>NUCLEOTIDE SEQUENCE [LARGE SCALE GENOMIC DNA]</scope>
    <source>
        <strain evidence="3 4">4213-co</strain>
    </source>
</reference>
<dbReference type="InterPro" id="IPR038567">
    <property type="entry name" value="T_Elf1_sf"/>
</dbReference>
<evidence type="ECO:0000256" key="1">
    <source>
        <dbReference type="ARBA" id="ARBA00022833"/>
    </source>
</evidence>
<name>A0ABD4Z7J8_9CREN</name>
<gene>
    <name evidence="3" type="ORF">QPL79_07005</name>
</gene>
<feature type="region of interest" description="Disordered" evidence="2">
    <location>
        <begin position="120"/>
        <end position="141"/>
    </location>
</feature>
<sequence length="141" mass="16195">MARRRSKWRRSTVIVKKLMQEARKVRAYQSLQQCPVCGDPHGLSIEIRQNKNSGVKSAYVRCSTCKFEYVFETIPSIADEFWVYSKLLDLVYSGTIKPKQIVSMKTESAESIEAEVVAKESQLEVEESEEKTPDIEVVEEE</sequence>
<dbReference type="Gene3D" id="2.20.25.190">
    <property type="match status" value="1"/>
</dbReference>
<evidence type="ECO:0000313" key="3">
    <source>
        <dbReference type="EMBL" id="MDK6029109.1"/>
    </source>
</evidence>
<dbReference type="EMBL" id="JASNVW010000004">
    <property type="protein sequence ID" value="MDK6029109.1"/>
    <property type="molecule type" value="Genomic_DNA"/>
</dbReference>
<dbReference type="AlphaFoldDB" id="A0ABD4Z7J8"/>
<protein>
    <recommendedName>
        <fullName evidence="5">Transcription elongation factor</fullName>
    </recommendedName>
</protein>
<evidence type="ECO:0008006" key="5">
    <source>
        <dbReference type="Google" id="ProtNLM"/>
    </source>
</evidence>
<dbReference type="SUPFAM" id="SSF57783">
    <property type="entry name" value="Zinc beta-ribbon"/>
    <property type="match status" value="1"/>
</dbReference>
<dbReference type="RefSeq" id="WP_285274095.1">
    <property type="nucleotide sequence ID" value="NZ_JASNVW010000004.1"/>
</dbReference>
<accession>A0ABD4Z7J8</accession>
<dbReference type="Pfam" id="PF05129">
    <property type="entry name" value="Zn_ribbon_Elf1"/>
    <property type="match status" value="1"/>
</dbReference>
<proteinExistence type="predicted"/>
<dbReference type="InterPro" id="IPR007808">
    <property type="entry name" value="Elf1"/>
</dbReference>
<evidence type="ECO:0000313" key="4">
    <source>
        <dbReference type="Proteomes" id="UP001529235"/>
    </source>
</evidence>
<comment type="caution">
    <text evidence="3">The sequence shown here is derived from an EMBL/GenBank/DDBJ whole genome shotgun (WGS) entry which is preliminary data.</text>
</comment>
<keyword evidence="1" id="KW-0862">Zinc</keyword>
<organism evidence="3 4">
    <name type="scientific">Ignisphaera cupida</name>
    <dbReference type="NCBI Taxonomy" id="3050454"/>
    <lineage>
        <taxon>Archaea</taxon>
        <taxon>Thermoproteota</taxon>
        <taxon>Thermoprotei</taxon>
        <taxon>Desulfurococcales</taxon>
        <taxon>Desulfurococcaceae</taxon>
        <taxon>Ignisphaera</taxon>
    </lineage>
</organism>